<dbReference type="SUPFAM" id="SSF51735">
    <property type="entry name" value="NAD(P)-binding Rossmann-fold domains"/>
    <property type="match status" value="1"/>
</dbReference>
<keyword evidence="2" id="KW-1185">Reference proteome</keyword>
<dbReference type="InterPro" id="IPR036291">
    <property type="entry name" value="NAD(P)-bd_dom_sf"/>
</dbReference>
<dbReference type="InterPro" id="IPR015946">
    <property type="entry name" value="KH_dom-like_a/b"/>
</dbReference>
<dbReference type="EMBL" id="QOVW01000083">
    <property type="protein sequence ID" value="RDB35501.1"/>
    <property type="molecule type" value="Genomic_DNA"/>
</dbReference>
<sequence>MKIKSTWSALPYPRNWEFTGHCDEGQDTLIAGKNDDKVVKGGPNPKELLLQSMATCTGIDVVSILQKMRQPLEFFEVECDARMSEHHPIVFTHCNLNYYVKGKDLSVERVALAVKLSFTEYCGVSTMIKRSGCHVEPKLFVNDQEVSIWDPEDALHEKLTKWLADVASQAPRGVALVVGSSRGIGLALSKQLIKQGYAVIATARGKGTFEEKEIFGPLTLDVTKINSIQFIKQLFEKLNLKINLYVHNAGVLSTVHELSESYALSLGANEIQHVFNTNLIGLVEFNNAILPFMAPHSVIAMVSSIMGHSSYTDYSYAAYRLSKRSVMHYAQLAALQCRAENKDIAIISLHPGSVKTDMNINGKITAEQSAKNIGELLSKENSQLVKENSGGFCNYNENLSKWEFV</sequence>
<name>A0A369KLI6_9BACT</name>
<dbReference type="Pfam" id="PF02566">
    <property type="entry name" value="OsmC"/>
    <property type="match status" value="1"/>
</dbReference>
<evidence type="ECO:0000313" key="1">
    <source>
        <dbReference type="EMBL" id="RDB35501.1"/>
    </source>
</evidence>
<accession>A0A369KLI6</accession>
<dbReference type="InterPro" id="IPR051468">
    <property type="entry name" value="Fungal_SecMetab_SDRs"/>
</dbReference>
<gene>
    <name evidence="1" type="ORF">DCC88_09695</name>
</gene>
<dbReference type="Gene3D" id="3.40.50.720">
    <property type="entry name" value="NAD(P)-binding Rossmann-like Domain"/>
    <property type="match status" value="1"/>
</dbReference>
<protein>
    <submittedName>
        <fullName evidence="1">SDR family NAD(P)-dependent oxidoreductase</fullName>
    </submittedName>
</protein>
<evidence type="ECO:0000313" key="2">
    <source>
        <dbReference type="Proteomes" id="UP000253934"/>
    </source>
</evidence>
<reference evidence="1" key="1">
    <citation type="submission" date="2018-04" db="EMBL/GenBank/DDBJ databases">
        <title>Draft genome sequence of the Candidatus Spirobacillus cienkowskii, a pathogen of freshwater Daphnia species, reconstructed from hemolymph metagenomic reads.</title>
        <authorList>
            <person name="Bresciani L."/>
            <person name="Lemos L.N."/>
            <person name="Wale N."/>
            <person name="Lin J.Y."/>
            <person name="Fernandes G.R."/>
            <person name="Duffy M.A."/>
            <person name="Rodrigues J.M."/>
        </authorList>
    </citation>
    <scope>NUCLEOTIDE SEQUENCE [LARGE SCALE GENOMIC DNA]</scope>
    <source>
        <strain evidence="1">Binning01</strain>
    </source>
</reference>
<dbReference type="GO" id="GO:0005737">
    <property type="term" value="C:cytoplasm"/>
    <property type="evidence" value="ECO:0007669"/>
    <property type="project" value="TreeGrafter"/>
</dbReference>
<dbReference type="Gene3D" id="3.30.300.20">
    <property type="match status" value="1"/>
</dbReference>
<dbReference type="Proteomes" id="UP000253934">
    <property type="component" value="Unassembled WGS sequence"/>
</dbReference>
<dbReference type="InterPro" id="IPR003718">
    <property type="entry name" value="OsmC/Ohr_fam"/>
</dbReference>
<proteinExistence type="predicted"/>
<dbReference type="InterPro" id="IPR002347">
    <property type="entry name" value="SDR_fam"/>
</dbReference>
<dbReference type="GO" id="GO:0016491">
    <property type="term" value="F:oxidoreductase activity"/>
    <property type="evidence" value="ECO:0007669"/>
    <property type="project" value="TreeGrafter"/>
</dbReference>
<dbReference type="PRINTS" id="PR00081">
    <property type="entry name" value="GDHRDH"/>
</dbReference>
<dbReference type="AlphaFoldDB" id="A0A369KLI6"/>
<dbReference type="PANTHER" id="PTHR43544:SF12">
    <property type="entry name" value="NAD(P)-BINDING ROSSMANN-FOLD SUPERFAMILY PROTEIN"/>
    <property type="match status" value="1"/>
</dbReference>
<dbReference type="SUPFAM" id="SSF82784">
    <property type="entry name" value="OsmC-like"/>
    <property type="match status" value="1"/>
</dbReference>
<dbReference type="Pfam" id="PF00106">
    <property type="entry name" value="adh_short"/>
    <property type="match status" value="1"/>
</dbReference>
<dbReference type="PANTHER" id="PTHR43544">
    <property type="entry name" value="SHORT-CHAIN DEHYDROGENASE/REDUCTASE"/>
    <property type="match status" value="1"/>
</dbReference>
<dbReference type="InterPro" id="IPR036102">
    <property type="entry name" value="OsmC/Ohrsf"/>
</dbReference>
<organism evidence="1 2">
    <name type="scientific">Spirobacillus cienkowskii</name>
    <dbReference type="NCBI Taxonomy" id="495820"/>
    <lineage>
        <taxon>Bacteria</taxon>
        <taxon>Pseudomonadati</taxon>
        <taxon>Bdellovibrionota</taxon>
        <taxon>Oligoflexia</taxon>
        <taxon>Silvanigrellales</taxon>
        <taxon>Spirobacillus</taxon>
    </lineage>
</organism>
<comment type="caution">
    <text evidence="1">The sequence shown here is derived from an EMBL/GenBank/DDBJ whole genome shotgun (WGS) entry which is preliminary data.</text>
</comment>